<name>A0A542EC52_9MICO</name>
<evidence type="ECO:0000313" key="7">
    <source>
        <dbReference type="Proteomes" id="UP000320806"/>
    </source>
</evidence>
<reference evidence="6 7" key="1">
    <citation type="submission" date="2019-06" db="EMBL/GenBank/DDBJ databases">
        <title>Sequencing the genomes of 1000 actinobacteria strains.</title>
        <authorList>
            <person name="Klenk H.-P."/>
        </authorList>
    </citation>
    <scope>NUCLEOTIDE SEQUENCE [LARGE SCALE GENOMIC DNA]</scope>
    <source>
        <strain evidence="6 7">DSM 19828</strain>
    </source>
</reference>
<evidence type="ECO:0000313" key="6">
    <source>
        <dbReference type="EMBL" id="TQJ12913.1"/>
    </source>
</evidence>
<feature type="binding site" evidence="2">
    <location>
        <position position="62"/>
    </location>
    <ligand>
        <name>Fe cation</name>
        <dbReference type="ChEBI" id="CHEBI:24875"/>
    </ligand>
</feature>
<dbReference type="Pfam" id="PF02678">
    <property type="entry name" value="Pirin"/>
    <property type="match status" value="1"/>
</dbReference>
<protein>
    <recommendedName>
        <fullName evidence="8">Pirin</fullName>
    </recommendedName>
</protein>
<dbReference type="InterPro" id="IPR011051">
    <property type="entry name" value="RmlC_Cupin_sf"/>
</dbReference>
<organism evidence="6 7">
    <name type="scientific">Yimella lutea</name>
    <dbReference type="NCBI Taxonomy" id="587872"/>
    <lineage>
        <taxon>Bacteria</taxon>
        <taxon>Bacillati</taxon>
        <taxon>Actinomycetota</taxon>
        <taxon>Actinomycetes</taxon>
        <taxon>Micrococcales</taxon>
        <taxon>Dermacoccaceae</taxon>
        <taxon>Yimella</taxon>
    </lineage>
</organism>
<evidence type="ECO:0008006" key="8">
    <source>
        <dbReference type="Google" id="ProtNLM"/>
    </source>
</evidence>
<dbReference type="CDD" id="cd02909">
    <property type="entry name" value="cupin_pirin_N"/>
    <property type="match status" value="1"/>
</dbReference>
<gene>
    <name evidence="6" type="ORF">FB459_0290</name>
</gene>
<keyword evidence="7" id="KW-1185">Reference proteome</keyword>
<dbReference type="Pfam" id="PF05726">
    <property type="entry name" value="Pirin_C"/>
    <property type="match status" value="1"/>
</dbReference>
<keyword evidence="2" id="KW-0408">Iron</keyword>
<sequence length="312" mass="34226">MATQLMKPREVPLGGLRAITVRRTLPAKDRSFVGAWCFVDHYGPQRVRANNEGGMDVPPHPHTGLQTVSWLFEGEIEHRDSGGAIGQVRPGELNLMTSGAGICHSEVSTESTDVLHGVQLWVVLPDADRHTVRNFEHFAAEPVALADDAGTARVFLGSLADVAESPVHTYTPLLGAQLDLAPDAKVTLRLDPTFEHGVLLDTGAVSVDGEPLEFGDLVCQDEGPDSLVLQAGPDGARIILLGGEPFEEEIIMWWNFVGRTHDEIEQFREQWQAQAERFGEVEGYEGETLRIPAPKLPGVRLRPRNRRGKRTA</sequence>
<feature type="binding site" evidence="2">
    <location>
        <position position="106"/>
    </location>
    <ligand>
        <name>Fe cation</name>
        <dbReference type="ChEBI" id="CHEBI:24875"/>
    </ligand>
</feature>
<dbReference type="OrthoDB" id="9780903at2"/>
<dbReference type="CDD" id="cd02247">
    <property type="entry name" value="cupin_pirin_C"/>
    <property type="match status" value="1"/>
</dbReference>
<feature type="domain" description="Pirin N-terminal" evidence="4">
    <location>
        <begin position="21"/>
        <end position="122"/>
    </location>
</feature>
<dbReference type="GO" id="GO:0046872">
    <property type="term" value="F:metal ion binding"/>
    <property type="evidence" value="ECO:0007669"/>
    <property type="project" value="UniProtKB-KW"/>
</dbReference>
<dbReference type="EMBL" id="VFMO01000001">
    <property type="protein sequence ID" value="TQJ12913.1"/>
    <property type="molecule type" value="Genomic_DNA"/>
</dbReference>
<dbReference type="RefSeq" id="WP_141927199.1">
    <property type="nucleotide sequence ID" value="NZ_BAABCI010000004.1"/>
</dbReference>
<evidence type="ECO:0000259" key="4">
    <source>
        <dbReference type="Pfam" id="PF02678"/>
    </source>
</evidence>
<proteinExistence type="inferred from homology"/>
<dbReference type="PANTHER" id="PTHR13903:SF8">
    <property type="entry name" value="PIRIN"/>
    <property type="match status" value="1"/>
</dbReference>
<dbReference type="Gene3D" id="2.60.120.10">
    <property type="entry name" value="Jelly Rolls"/>
    <property type="match status" value="2"/>
</dbReference>
<dbReference type="InterPro" id="IPR012093">
    <property type="entry name" value="Pirin"/>
</dbReference>
<evidence type="ECO:0000256" key="3">
    <source>
        <dbReference type="RuleBase" id="RU003457"/>
    </source>
</evidence>
<dbReference type="InterPro" id="IPR014710">
    <property type="entry name" value="RmlC-like_jellyroll"/>
</dbReference>
<feature type="domain" description="Pirin C-terminal" evidence="5">
    <location>
        <begin position="177"/>
        <end position="274"/>
    </location>
</feature>
<comment type="caution">
    <text evidence="6">The sequence shown here is derived from an EMBL/GenBank/DDBJ whole genome shotgun (WGS) entry which is preliminary data.</text>
</comment>
<evidence type="ECO:0000256" key="1">
    <source>
        <dbReference type="ARBA" id="ARBA00008416"/>
    </source>
</evidence>
<dbReference type="Proteomes" id="UP000320806">
    <property type="component" value="Unassembled WGS sequence"/>
</dbReference>
<dbReference type="AlphaFoldDB" id="A0A542EC52"/>
<keyword evidence="2" id="KW-0479">Metal-binding</keyword>
<evidence type="ECO:0000259" key="5">
    <source>
        <dbReference type="Pfam" id="PF05726"/>
    </source>
</evidence>
<comment type="cofactor">
    <cofactor evidence="2">
        <name>Fe cation</name>
        <dbReference type="ChEBI" id="CHEBI:24875"/>
    </cofactor>
    <text evidence="2">Binds 1 Fe cation per subunit.</text>
</comment>
<dbReference type="InterPro" id="IPR003829">
    <property type="entry name" value="Pirin_N_dom"/>
</dbReference>
<feature type="binding site" evidence="2">
    <location>
        <position position="60"/>
    </location>
    <ligand>
        <name>Fe cation</name>
        <dbReference type="ChEBI" id="CHEBI:24875"/>
    </ligand>
</feature>
<dbReference type="PIRSF" id="PIRSF006232">
    <property type="entry name" value="Pirin"/>
    <property type="match status" value="1"/>
</dbReference>
<dbReference type="InterPro" id="IPR008778">
    <property type="entry name" value="Pirin_C_dom"/>
</dbReference>
<dbReference type="SUPFAM" id="SSF51182">
    <property type="entry name" value="RmlC-like cupins"/>
    <property type="match status" value="1"/>
</dbReference>
<comment type="similarity">
    <text evidence="1 3">Belongs to the pirin family.</text>
</comment>
<dbReference type="PANTHER" id="PTHR13903">
    <property type="entry name" value="PIRIN-RELATED"/>
    <property type="match status" value="1"/>
</dbReference>
<feature type="binding site" evidence="2">
    <location>
        <position position="104"/>
    </location>
    <ligand>
        <name>Fe cation</name>
        <dbReference type="ChEBI" id="CHEBI:24875"/>
    </ligand>
</feature>
<accession>A0A542EC52</accession>
<evidence type="ECO:0000256" key="2">
    <source>
        <dbReference type="PIRSR" id="PIRSR006232-1"/>
    </source>
</evidence>